<name>A0ABM7G876_9SPHN</name>
<evidence type="ECO:0000313" key="1">
    <source>
        <dbReference type="EMBL" id="BBF71065.1"/>
    </source>
</evidence>
<dbReference type="Proteomes" id="UP001059971">
    <property type="component" value="Chromosome 1"/>
</dbReference>
<protein>
    <submittedName>
        <fullName evidence="1">Uncharacterized protein</fullName>
    </submittedName>
</protein>
<dbReference type="EMBL" id="AP018817">
    <property type="protein sequence ID" value="BBF71065.1"/>
    <property type="molecule type" value="Genomic_DNA"/>
</dbReference>
<reference evidence="1" key="1">
    <citation type="submission" date="2018-07" db="EMBL/GenBank/DDBJ databases">
        <title>Complete genome sequence of Sphingomonas bisphenolicum strain AO1, a bisphenol A degradative bacterium isolated from Japanese farm field.</title>
        <authorList>
            <person name="Murakami M."/>
            <person name="Koh M."/>
            <person name="Koba S."/>
            <person name="Matsumura Y."/>
        </authorList>
    </citation>
    <scope>NUCLEOTIDE SEQUENCE</scope>
    <source>
        <strain evidence="1">AO1</strain>
    </source>
</reference>
<organism evidence="1 2">
    <name type="scientific">Sphingomonas bisphenolicum</name>
    <dbReference type="NCBI Taxonomy" id="296544"/>
    <lineage>
        <taxon>Bacteria</taxon>
        <taxon>Pseudomonadati</taxon>
        <taxon>Pseudomonadota</taxon>
        <taxon>Alphaproteobacteria</taxon>
        <taxon>Sphingomonadales</taxon>
        <taxon>Sphingomonadaceae</taxon>
        <taxon>Sphingomonas</taxon>
    </lineage>
</organism>
<evidence type="ECO:0000313" key="2">
    <source>
        <dbReference type="Proteomes" id="UP001059971"/>
    </source>
</evidence>
<accession>A0ABM7G876</accession>
<gene>
    <name evidence="1" type="ORF">SBA_ch1_32650</name>
</gene>
<proteinExistence type="predicted"/>
<dbReference type="RefSeq" id="WP_261935200.1">
    <property type="nucleotide sequence ID" value="NZ_AP018817.1"/>
</dbReference>
<sequence>MSIYRRHEVLPEWEPIPYTLTGAEADEQELGFHERALKAIDWTRLPWKRFPSEGIFGKDKEWFEFVDAEFYAVVDGEDLILIQNIWHGFPDPPEWGLATKPMGQDVAWSRWGHFPDLPASWRVPK</sequence>
<keyword evidence="2" id="KW-1185">Reference proteome</keyword>